<evidence type="ECO:0000256" key="3">
    <source>
        <dbReference type="ARBA" id="ARBA00023125"/>
    </source>
</evidence>
<protein>
    <recommendedName>
        <fullName evidence="8">BHLH domain-containing protein</fullName>
    </recommendedName>
</protein>
<dbReference type="CDD" id="cd11405">
    <property type="entry name" value="bHLHzip_MLXIP_like"/>
    <property type="match status" value="1"/>
</dbReference>
<dbReference type="PANTHER" id="PTHR15741:SF37">
    <property type="entry name" value="LD38259P"/>
    <property type="match status" value="1"/>
</dbReference>
<dbReference type="Proteomes" id="UP001209878">
    <property type="component" value="Unassembled WGS sequence"/>
</dbReference>
<dbReference type="InterPro" id="IPR011598">
    <property type="entry name" value="bHLH_dom"/>
</dbReference>
<dbReference type="InterPro" id="IPR052207">
    <property type="entry name" value="Max-like/E-box_TFs"/>
</dbReference>
<dbReference type="EMBL" id="JAODUO010000016">
    <property type="protein sequence ID" value="KAK2193162.1"/>
    <property type="molecule type" value="Genomic_DNA"/>
</dbReference>
<dbReference type="GO" id="GO:0000981">
    <property type="term" value="F:DNA-binding transcription factor activity, RNA polymerase II-specific"/>
    <property type="evidence" value="ECO:0007669"/>
    <property type="project" value="TreeGrafter"/>
</dbReference>
<dbReference type="Gene3D" id="4.10.280.10">
    <property type="entry name" value="Helix-loop-helix DNA-binding domain"/>
    <property type="match status" value="1"/>
</dbReference>
<keyword evidence="6" id="KW-0175">Coiled coil</keyword>
<dbReference type="Pfam" id="PF00010">
    <property type="entry name" value="HLH"/>
    <property type="match status" value="1"/>
</dbReference>
<feature type="region of interest" description="Disordered" evidence="7">
    <location>
        <begin position="64"/>
        <end position="111"/>
    </location>
</feature>
<evidence type="ECO:0000313" key="9">
    <source>
        <dbReference type="EMBL" id="KAK2193162.1"/>
    </source>
</evidence>
<keyword evidence="2" id="KW-0805">Transcription regulation</keyword>
<feature type="domain" description="BHLH" evidence="8">
    <location>
        <begin position="137"/>
        <end position="193"/>
    </location>
</feature>
<name>A0AAD9PE63_RIDPI</name>
<evidence type="ECO:0000256" key="6">
    <source>
        <dbReference type="SAM" id="Coils"/>
    </source>
</evidence>
<dbReference type="GO" id="GO:0005634">
    <property type="term" value="C:nucleus"/>
    <property type="evidence" value="ECO:0007669"/>
    <property type="project" value="UniProtKB-SubCell"/>
</dbReference>
<accession>A0AAD9PE63</accession>
<dbReference type="SMART" id="SM00353">
    <property type="entry name" value="HLH"/>
    <property type="match status" value="1"/>
</dbReference>
<gene>
    <name evidence="9" type="ORF">NP493_14g03043</name>
</gene>
<dbReference type="InterPro" id="IPR036638">
    <property type="entry name" value="HLH_DNA-bd_sf"/>
</dbReference>
<evidence type="ECO:0000313" key="10">
    <source>
        <dbReference type="Proteomes" id="UP001209878"/>
    </source>
</evidence>
<proteinExistence type="predicted"/>
<evidence type="ECO:0000256" key="5">
    <source>
        <dbReference type="ARBA" id="ARBA00023242"/>
    </source>
</evidence>
<keyword evidence="10" id="KW-1185">Reference proteome</keyword>
<keyword evidence="3" id="KW-0238">DNA-binding</keyword>
<keyword evidence="4" id="KW-0804">Transcription</keyword>
<evidence type="ECO:0000256" key="4">
    <source>
        <dbReference type="ARBA" id="ARBA00023163"/>
    </source>
</evidence>
<dbReference type="AlphaFoldDB" id="A0AAD9PE63"/>
<reference evidence="9" key="1">
    <citation type="journal article" date="2023" name="Mol. Biol. Evol.">
        <title>Third-Generation Sequencing Reveals the Adaptive Role of the Epigenome in Three Deep-Sea Polychaetes.</title>
        <authorList>
            <person name="Perez M."/>
            <person name="Aroh O."/>
            <person name="Sun Y."/>
            <person name="Lan Y."/>
            <person name="Juniper S.K."/>
            <person name="Young C.R."/>
            <person name="Angers B."/>
            <person name="Qian P.Y."/>
        </authorList>
    </citation>
    <scope>NUCLEOTIDE SEQUENCE</scope>
    <source>
        <strain evidence="9">R07B-5</strain>
    </source>
</reference>
<feature type="coiled-coil region" evidence="6">
    <location>
        <begin position="190"/>
        <end position="224"/>
    </location>
</feature>
<dbReference type="GO" id="GO:0046983">
    <property type="term" value="F:protein dimerization activity"/>
    <property type="evidence" value="ECO:0007669"/>
    <property type="project" value="InterPro"/>
</dbReference>
<evidence type="ECO:0000256" key="1">
    <source>
        <dbReference type="ARBA" id="ARBA00004123"/>
    </source>
</evidence>
<dbReference type="PANTHER" id="PTHR15741">
    <property type="entry name" value="BASIC HELIX-LOOP-HELIX ZIP TRANSCRIPTION FACTOR"/>
    <property type="match status" value="1"/>
</dbReference>
<evidence type="ECO:0000259" key="8">
    <source>
        <dbReference type="PROSITE" id="PS50888"/>
    </source>
</evidence>
<evidence type="ECO:0000256" key="7">
    <source>
        <dbReference type="SAM" id="MobiDB-lite"/>
    </source>
</evidence>
<dbReference type="GO" id="GO:0000978">
    <property type="term" value="F:RNA polymerase II cis-regulatory region sequence-specific DNA binding"/>
    <property type="evidence" value="ECO:0007669"/>
    <property type="project" value="TreeGrafter"/>
</dbReference>
<comment type="caution">
    <text evidence="9">The sequence shown here is derived from an EMBL/GenBank/DDBJ whole genome shotgun (WGS) entry which is preliminary data.</text>
</comment>
<evidence type="ECO:0000256" key="2">
    <source>
        <dbReference type="ARBA" id="ARBA00023015"/>
    </source>
</evidence>
<sequence length="356" mass="39979">MRSDDFPVDLFSLQLDELKLLQDEAPETKSQRRPCPIDDLDLLFENSLGAFTLSPFKEDEKFVSSATSDDGHTFATPLPTPPFTPSSSRGRTPCSSGQSSPQRYSSGQVSPVWDGNAIQDAAVGGNSVESKEKLPRYKRPSHIKAEYKRRGKIQSGFEELQKVVPSLADTQQPSGKHSKCTMLLKTVEFLRHVRNENKSLQRETDKLRDEIRVLTAEINSHQEELPAAGLMVAPPTLPPVSTDMQSMFDDYLRTRIHQNWKFWIFGLIIRPLFNTFSSIVATARAEDFCQTLLNWVETHCSLVVLRPAVFHAVRHLSTNTSILTTPERLPQDVMDLAVRPGEDDDVAMSQPALQQC</sequence>
<comment type="subcellular location">
    <subcellularLocation>
        <location evidence="1">Nucleus</location>
    </subcellularLocation>
</comment>
<organism evidence="9 10">
    <name type="scientific">Ridgeia piscesae</name>
    <name type="common">Tubeworm</name>
    <dbReference type="NCBI Taxonomy" id="27915"/>
    <lineage>
        <taxon>Eukaryota</taxon>
        <taxon>Metazoa</taxon>
        <taxon>Spiralia</taxon>
        <taxon>Lophotrochozoa</taxon>
        <taxon>Annelida</taxon>
        <taxon>Polychaeta</taxon>
        <taxon>Sedentaria</taxon>
        <taxon>Canalipalpata</taxon>
        <taxon>Sabellida</taxon>
        <taxon>Siboglinidae</taxon>
        <taxon>Ridgeia</taxon>
    </lineage>
</organism>
<feature type="compositionally biased region" description="Low complexity" evidence="7">
    <location>
        <begin position="85"/>
        <end position="108"/>
    </location>
</feature>
<dbReference type="PROSITE" id="PS50888">
    <property type="entry name" value="BHLH"/>
    <property type="match status" value="1"/>
</dbReference>
<dbReference type="SUPFAM" id="SSF47459">
    <property type="entry name" value="HLH, helix-loop-helix DNA-binding domain"/>
    <property type="match status" value="1"/>
</dbReference>
<keyword evidence="5" id="KW-0539">Nucleus</keyword>